<dbReference type="RefSeq" id="WP_090702217.1">
    <property type="nucleotide sequence ID" value="NZ_FNHH01000006.1"/>
</dbReference>
<sequence>MKLIVIVLMFLYLYSLAFGVFMTETFRLPAPFLFSFPLILLFREGEKAFLYTKELLVFSLALLCYYVVGIGDFPSFFAILINFTICLFYFNYFIGTNTARYNLSIFVFFLLLGLSSLVLVFNNYYEEVDGLRALLVDDKVLQSPAGISTTQFTFGYHLAAFAPFLLIYTFLFHKPLFMRLFVFLICLVLIYLGMQRSVFITFVCTISLFLMLSYRVKAVFFIAVAVFFSVVFYNLALKNDTNSRDNIVAKNINNDPEFNRTLLTSENLKIYSDYPFGLVFYGKNWSDVIYRNQIFATGITSHNAYLMFITYLGPFLGLGLLLIIYRGVIRIGYNALKEIRNKENALLICLCFSFIAVSINAAAHNGWLLSADGPTLFLYFSILHSDKMKRSPEYNHAVIY</sequence>
<evidence type="ECO:0008006" key="4">
    <source>
        <dbReference type="Google" id="ProtNLM"/>
    </source>
</evidence>
<evidence type="ECO:0000313" key="3">
    <source>
        <dbReference type="Proteomes" id="UP000199226"/>
    </source>
</evidence>
<reference evidence="3" key="1">
    <citation type="submission" date="2016-10" db="EMBL/GenBank/DDBJ databases">
        <authorList>
            <person name="Varghese N."/>
            <person name="Submissions S."/>
        </authorList>
    </citation>
    <scope>NUCLEOTIDE SEQUENCE [LARGE SCALE GENOMIC DNA]</scope>
    <source>
        <strain evidence="3">DSM 24536</strain>
    </source>
</reference>
<name>A0A1G9QQX6_9SPHI</name>
<dbReference type="Proteomes" id="UP000199226">
    <property type="component" value="Unassembled WGS sequence"/>
</dbReference>
<feature type="transmembrane region" description="Helical" evidence="1">
    <location>
        <begin position="304"/>
        <end position="325"/>
    </location>
</feature>
<feature type="transmembrane region" description="Helical" evidence="1">
    <location>
        <begin position="345"/>
        <end position="363"/>
    </location>
</feature>
<feature type="transmembrane region" description="Helical" evidence="1">
    <location>
        <begin position="74"/>
        <end position="94"/>
    </location>
</feature>
<dbReference type="STRING" id="990371.SAMN05421813_106162"/>
<feature type="transmembrane region" description="Helical" evidence="1">
    <location>
        <begin position="219"/>
        <end position="236"/>
    </location>
</feature>
<protein>
    <recommendedName>
        <fullName evidence="4">O-Antigen ligase</fullName>
    </recommendedName>
</protein>
<organism evidence="2 3">
    <name type="scientific">Daejeonella rubra</name>
    <dbReference type="NCBI Taxonomy" id="990371"/>
    <lineage>
        <taxon>Bacteria</taxon>
        <taxon>Pseudomonadati</taxon>
        <taxon>Bacteroidota</taxon>
        <taxon>Sphingobacteriia</taxon>
        <taxon>Sphingobacteriales</taxon>
        <taxon>Sphingobacteriaceae</taxon>
        <taxon>Daejeonella</taxon>
    </lineage>
</organism>
<feature type="transmembrane region" description="Helical" evidence="1">
    <location>
        <begin position="101"/>
        <end position="125"/>
    </location>
</feature>
<evidence type="ECO:0000313" key="2">
    <source>
        <dbReference type="EMBL" id="SDM13432.1"/>
    </source>
</evidence>
<feature type="transmembrane region" description="Helical" evidence="1">
    <location>
        <begin position="198"/>
        <end position="214"/>
    </location>
</feature>
<keyword evidence="1" id="KW-0472">Membrane</keyword>
<feature type="transmembrane region" description="Helical" evidence="1">
    <location>
        <begin position="176"/>
        <end position="192"/>
    </location>
</feature>
<gene>
    <name evidence="2" type="ORF">SAMN05421813_106162</name>
</gene>
<keyword evidence="1" id="KW-1133">Transmembrane helix</keyword>
<proteinExistence type="predicted"/>
<keyword evidence="3" id="KW-1185">Reference proteome</keyword>
<feature type="transmembrane region" description="Helical" evidence="1">
    <location>
        <begin position="27"/>
        <end position="43"/>
    </location>
</feature>
<feature type="transmembrane region" description="Helical" evidence="1">
    <location>
        <begin position="154"/>
        <end position="171"/>
    </location>
</feature>
<evidence type="ECO:0000256" key="1">
    <source>
        <dbReference type="SAM" id="Phobius"/>
    </source>
</evidence>
<feature type="transmembrane region" description="Helical" evidence="1">
    <location>
        <begin position="50"/>
        <end position="68"/>
    </location>
</feature>
<dbReference type="OrthoDB" id="734724at2"/>
<accession>A0A1G9QQX6</accession>
<keyword evidence="1" id="KW-0812">Transmembrane</keyword>
<dbReference type="EMBL" id="FNHH01000006">
    <property type="protein sequence ID" value="SDM13432.1"/>
    <property type="molecule type" value="Genomic_DNA"/>
</dbReference>
<dbReference type="AlphaFoldDB" id="A0A1G9QQX6"/>